<dbReference type="Proteomes" id="UP000324585">
    <property type="component" value="Unassembled WGS sequence"/>
</dbReference>
<keyword evidence="2" id="KW-1185">Reference proteome</keyword>
<dbReference type="AlphaFoldDB" id="A0A5J4Z1A1"/>
<evidence type="ECO:0000313" key="2">
    <source>
        <dbReference type="Proteomes" id="UP000324585"/>
    </source>
</evidence>
<sequence>MVMELLERALKKEDWMDSCVQIPKFYKRAKSSGAELPWIYVNPWPFVVLSEFDAVYLCCDDSAWLREETFAEAAAHSP</sequence>
<gene>
    <name evidence="1" type="ORF">FVE85_0651</name>
</gene>
<protein>
    <submittedName>
        <fullName evidence="1">Uncharacterized protein</fullName>
    </submittedName>
</protein>
<accession>A0A5J4Z1A1</accession>
<dbReference type="EMBL" id="VRMN01000002">
    <property type="protein sequence ID" value="KAA8496922.1"/>
    <property type="molecule type" value="Genomic_DNA"/>
</dbReference>
<proteinExistence type="predicted"/>
<organism evidence="1 2">
    <name type="scientific">Porphyridium purpureum</name>
    <name type="common">Red alga</name>
    <name type="synonym">Porphyridium cruentum</name>
    <dbReference type="NCBI Taxonomy" id="35688"/>
    <lineage>
        <taxon>Eukaryota</taxon>
        <taxon>Rhodophyta</taxon>
        <taxon>Bangiophyceae</taxon>
        <taxon>Porphyridiales</taxon>
        <taxon>Porphyridiaceae</taxon>
        <taxon>Porphyridium</taxon>
    </lineage>
</organism>
<reference evidence="2" key="1">
    <citation type="journal article" date="2019" name="Nat. Commun.">
        <title>Expansion of phycobilisome linker gene families in mesophilic red algae.</title>
        <authorList>
            <person name="Lee J."/>
            <person name="Kim D."/>
            <person name="Bhattacharya D."/>
            <person name="Yoon H.S."/>
        </authorList>
    </citation>
    <scope>NUCLEOTIDE SEQUENCE [LARGE SCALE GENOMIC DNA]</scope>
    <source>
        <strain evidence="2">CCMP 1328</strain>
    </source>
</reference>
<evidence type="ECO:0000313" key="1">
    <source>
        <dbReference type="EMBL" id="KAA8496922.1"/>
    </source>
</evidence>
<name>A0A5J4Z1A1_PORPP</name>
<comment type="caution">
    <text evidence="1">The sequence shown here is derived from an EMBL/GenBank/DDBJ whole genome shotgun (WGS) entry which is preliminary data.</text>
</comment>